<dbReference type="AlphaFoldDB" id="G8BRZ0"/>
<evidence type="ECO:0000313" key="2">
    <source>
        <dbReference type="Proteomes" id="UP000005666"/>
    </source>
</evidence>
<dbReference type="OMA" id="HYPCYIH"/>
<dbReference type="InterPro" id="IPR029021">
    <property type="entry name" value="Prot-tyrosine_phosphatase-like"/>
</dbReference>
<dbReference type="Gene3D" id="3.90.190.10">
    <property type="entry name" value="Protein tyrosine phosphatase superfamily"/>
    <property type="match status" value="1"/>
</dbReference>
<dbReference type="FunFam" id="3.90.190.10:FF:000084">
    <property type="entry name" value="Tyrosine phospatase-like protein"/>
    <property type="match status" value="1"/>
</dbReference>
<dbReference type="OrthoDB" id="6375174at2759"/>
<accession>G8BRZ0</accession>
<dbReference type="RefSeq" id="XP_003685499.1">
    <property type="nucleotide sequence ID" value="XM_003685451.1"/>
</dbReference>
<evidence type="ECO:0008006" key="3">
    <source>
        <dbReference type="Google" id="ProtNLM"/>
    </source>
</evidence>
<protein>
    <recommendedName>
        <fullName evidence="3">Tyrosine-protein phosphatase domain-containing protein</fullName>
    </recommendedName>
</protein>
<dbReference type="EMBL" id="HE612859">
    <property type="protein sequence ID" value="CCE63065.1"/>
    <property type="molecule type" value="Genomic_DNA"/>
</dbReference>
<evidence type="ECO:0000313" key="1">
    <source>
        <dbReference type="EMBL" id="CCE63065.1"/>
    </source>
</evidence>
<name>G8BRZ0_TETPH</name>
<dbReference type="STRING" id="1071381.G8BRZ0"/>
<gene>
    <name evidence="1" type="primary">TPHA0D04310</name>
    <name evidence="1" type="ordered locus">TPHA_0D04310</name>
</gene>
<dbReference type="InterPro" id="IPR004861">
    <property type="entry name" value="Siw14-like"/>
</dbReference>
<dbReference type="SUPFAM" id="SSF52799">
    <property type="entry name" value="(Phosphotyrosine protein) phosphatases II"/>
    <property type="match status" value="1"/>
</dbReference>
<dbReference type="GeneID" id="11530998"/>
<dbReference type="PANTHER" id="PTHR31126:SF14">
    <property type="entry name" value="TYROSINE-PROTEIN PHOSPHATASE OCA6-RELATED"/>
    <property type="match status" value="1"/>
</dbReference>
<proteinExistence type="predicted"/>
<dbReference type="Proteomes" id="UP000005666">
    <property type="component" value="Chromosome 4"/>
</dbReference>
<organism evidence="1 2">
    <name type="scientific">Tetrapisispora phaffii (strain ATCC 24235 / CBS 4417 / NBRC 1672 / NRRL Y-8282 / UCD 70-5)</name>
    <name type="common">Yeast</name>
    <name type="synonym">Fabospora phaffii</name>
    <dbReference type="NCBI Taxonomy" id="1071381"/>
    <lineage>
        <taxon>Eukaryota</taxon>
        <taxon>Fungi</taxon>
        <taxon>Dikarya</taxon>
        <taxon>Ascomycota</taxon>
        <taxon>Saccharomycotina</taxon>
        <taxon>Saccharomycetes</taxon>
        <taxon>Saccharomycetales</taxon>
        <taxon>Saccharomycetaceae</taxon>
        <taxon>Tetrapisispora</taxon>
    </lineage>
</organism>
<dbReference type="HOGENOM" id="CLU_047845_4_0_1"/>
<dbReference type="PANTHER" id="PTHR31126">
    <property type="entry name" value="TYROSINE-PROTEIN PHOSPHATASE"/>
    <property type="match status" value="1"/>
</dbReference>
<keyword evidence="2" id="KW-1185">Reference proteome</keyword>
<dbReference type="eggNOG" id="KOG1572">
    <property type="taxonomic scope" value="Eukaryota"/>
</dbReference>
<dbReference type="KEGG" id="tpf:TPHA_0D04310"/>
<sequence length="207" mass="24081">MELVSPLQFSVVQPTLYRGSYPREINLPFLKSLQLKKIISFVPEEITKEVDAVLVNFCEEHYIELIHIQSGKVKQKKEKKKKEDKSKVKRKQKQVPIEYSTVIECVKILINKNNYPCYMHGVSDNDIVISLVVACLRKFSFWSNIAIMNEFLVYNSSINIHERTFIESFNSEIIIENMDKKDIVNWIHSQSTSSSSTSMLPKIKFES</sequence>
<dbReference type="Pfam" id="PF03162">
    <property type="entry name" value="Y_phosphatase2"/>
    <property type="match status" value="1"/>
</dbReference>
<reference evidence="1 2" key="1">
    <citation type="journal article" date="2011" name="Proc. Natl. Acad. Sci. U.S.A.">
        <title>Evolutionary erosion of yeast sex chromosomes by mating-type switching accidents.</title>
        <authorList>
            <person name="Gordon J.L."/>
            <person name="Armisen D."/>
            <person name="Proux-Wera E."/>
            <person name="Oheigeartaigh S.S."/>
            <person name="Byrne K.P."/>
            <person name="Wolfe K.H."/>
        </authorList>
    </citation>
    <scope>NUCLEOTIDE SEQUENCE [LARGE SCALE GENOMIC DNA]</scope>
    <source>
        <strain evidence="2">ATCC 24235 / CBS 4417 / NBRC 1672 / NRRL Y-8282 / UCD 70-5</strain>
    </source>
</reference>
<dbReference type="GO" id="GO:0016791">
    <property type="term" value="F:phosphatase activity"/>
    <property type="evidence" value="ECO:0007669"/>
    <property type="project" value="TreeGrafter"/>
</dbReference>